<dbReference type="STRING" id="1793.AWC04_00160"/>
<dbReference type="InterPro" id="IPR003615">
    <property type="entry name" value="HNH_nuc"/>
</dbReference>
<feature type="domain" description="HNH nuclease" evidence="2">
    <location>
        <begin position="50"/>
        <end position="103"/>
    </location>
</feature>
<evidence type="ECO:0000313" key="3">
    <source>
        <dbReference type="EMBL" id="ORV05673.1"/>
    </source>
</evidence>
<feature type="region of interest" description="Disordered" evidence="1">
    <location>
        <begin position="147"/>
        <end position="242"/>
    </location>
</feature>
<protein>
    <recommendedName>
        <fullName evidence="2">HNH nuclease domain-containing protein</fullName>
    </recommendedName>
</protein>
<dbReference type="SMART" id="SM00507">
    <property type="entry name" value="HNHc"/>
    <property type="match status" value="1"/>
</dbReference>
<keyword evidence="4" id="KW-1185">Reference proteome</keyword>
<reference evidence="3 4" key="1">
    <citation type="submission" date="2016-01" db="EMBL/GenBank/DDBJ databases">
        <title>The new phylogeny of the genus Mycobacterium.</title>
        <authorList>
            <person name="Tarcisio F."/>
            <person name="Conor M."/>
            <person name="Antonella G."/>
            <person name="Elisabetta G."/>
            <person name="Giulia F.S."/>
            <person name="Sara T."/>
            <person name="Anna F."/>
            <person name="Clotilde B."/>
            <person name="Roberto B."/>
            <person name="Veronica D.S."/>
            <person name="Fabio R."/>
            <person name="Monica P."/>
            <person name="Olivier J."/>
            <person name="Enrico T."/>
            <person name="Nicola S."/>
        </authorList>
    </citation>
    <scope>NUCLEOTIDE SEQUENCE [LARGE SCALE GENOMIC DNA]</scope>
    <source>
        <strain evidence="3 4">DSM 44179</strain>
    </source>
</reference>
<dbReference type="AlphaFoldDB" id="A0A1X1RH40"/>
<feature type="compositionally biased region" description="Basic and acidic residues" evidence="1">
    <location>
        <begin position="184"/>
        <end position="200"/>
    </location>
</feature>
<sequence>MVPECDRGVAVQIGGGIVPIPLLAELVRTGAKIRALRRPDRTPEKHYRPSRRLALWDQARDLTCRFPGCGKPADRCDIDHVRPYPRGPTHPGNNACYCRTHHLGKTFGGWSSELAADGTLTWTSPHGAGYTTVPLSALLFPGWNTETPLPPAKKAPGKKDGAAGKEDGAPPEHRGLAMPKRPRTREQDQLRGIEAERAANHIENAAYDAEMAKVLGPLTPKPRPEPEPEPEPDDDDGEPPPF</sequence>
<accession>A0A1X1RH40</accession>
<evidence type="ECO:0000256" key="1">
    <source>
        <dbReference type="SAM" id="MobiDB-lite"/>
    </source>
</evidence>
<dbReference type="Proteomes" id="UP000193484">
    <property type="component" value="Unassembled WGS sequence"/>
</dbReference>
<feature type="compositionally biased region" description="Basic and acidic residues" evidence="1">
    <location>
        <begin position="157"/>
        <end position="175"/>
    </location>
</feature>
<proteinExistence type="predicted"/>
<name>A0A1X1RH40_MYCFA</name>
<organism evidence="3 4">
    <name type="scientific">Mycolicibacterium fallax</name>
    <name type="common">Mycobacterium fallax</name>
    <dbReference type="NCBI Taxonomy" id="1793"/>
    <lineage>
        <taxon>Bacteria</taxon>
        <taxon>Bacillati</taxon>
        <taxon>Actinomycetota</taxon>
        <taxon>Actinomycetes</taxon>
        <taxon>Mycobacteriales</taxon>
        <taxon>Mycobacteriaceae</taxon>
        <taxon>Mycolicibacterium</taxon>
    </lineage>
</organism>
<gene>
    <name evidence="3" type="ORF">AWC04_00160</name>
</gene>
<dbReference type="EMBL" id="LQOJ01000023">
    <property type="protein sequence ID" value="ORV05673.1"/>
    <property type="molecule type" value="Genomic_DNA"/>
</dbReference>
<feature type="compositionally biased region" description="Acidic residues" evidence="1">
    <location>
        <begin position="227"/>
        <end position="242"/>
    </location>
</feature>
<dbReference type="CDD" id="cd00085">
    <property type="entry name" value="HNHc"/>
    <property type="match status" value="1"/>
</dbReference>
<comment type="caution">
    <text evidence="3">The sequence shown here is derived from an EMBL/GenBank/DDBJ whole genome shotgun (WGS) entry which is preliminary data.</text>
</comment>
<evidence type="ECO:0000313" key="4">
    <source>
        <dbReference type="Proteomes" id="UP000193484"/>
    </source>
</evidence>
<evidence type="ECO:0000259" key="2">
    <source>
        <dbReference type="SMART" id="SM00507"/>
    </source>
</evidence>